<dbReference type="eggNOG" id="COG5551">
    <property type="taxonomic scope" value="Bacteria"/>
</dbReference>
<dbReference type="Pfam" id="PF10040">
    <property type="entry name" value="CRISPR_Cas6"/>
    <property type="match status" value="1"/>
</dbReference>
<dbReference type="OrthoDB" id="9787241at2"/>
<feature type="domain" description="CRISPR-associated protein Cas6 C-terminal" evidence="1">
    <location>
        <begin position="195"/>
        <end position="319"/>
    </location>
</feature>
<protein>
    <recommendedName>
        <fullName evidence="1">CRISPR-associated protein Cas6 C-terminal domain-containing protein</fullName>
    </recommendedName>
</protein>
<dbReference type="InterPro" id="IPR019267">
    <property type="entry name" value="CRISPR-assoc_Cas6_C"/>
</dbReference>
<proteinExistence type="predicted"/>
<dbReference type="RefSeq" id="WP_013033748.1">
    <property type="nucleotide sequence ID" value="NC_013960.1"/>
</dbReference>
<dbReference type="EMBL" id="CP001798">
    <property type="protein sequence ID" value="ADE15892.1"/>
    <property type="molecule type" value="Genomic_DNA"/>
</dbReference>
<dbReference type="KEGG" id="nhl:Nhal_2827"/>
<name>D5BXY1_NITHN</name>
<reference evidence="3" key="1">
    <citation type="submission" date="2010-04" db="EMBL/GenBank/DDBJ databases">
        <title>Complete genome sequence of Nitrosococcus halophilus Nc4, a salt-adapted, aerobic obligate ammonia-oxidizing sulfur purple bacterium.</title>
        <authorList>
            <consortium name="US DOE Joint Genome Institute"/>
            <person name="Campbell M.A."/>
            <person name="Malfatti S.A."/>
            <person name="Chain P.S.G."/>
            <person name="Heidelberg J.F."/>
            <person name="Ward B.B."/>
            <person name="Klotz M.G."/>
        </authorList>
    </citation>
    <scope>NUCLEOTIDE SEQUENCE [LARGE SCALE GENOMIC DNA]</scope>
    <source>
        <strain evidence="3">Nc4</strain>
    </source>
</reference>
<organism evidence="2 3">
    <name type="scientific">Nitrosococcus halophilus (strain Nc4)</name>
    <dbReference type="NCBI Taxonomy" id="472759"/>
    <lineage>
        <taxon>Bacteria</taxon>
        <taxon>Pseudomonadati</taxon>
        <taxon>Pseudomonadota</taxon>
        <taxon>Gammaproteobacteria</taxon>
        <taxon>Chromatiales</taxon>
        <taxon>Chromatiaceae</taxon>
        <taxon>Nitrosococcus</taxon>
    </lineage>
</organism>
<dbReference type="HOGENOM" id="CLU_050021_0_0_6"/>
<keyword evidence="3" id="KW-1185">Reference proteome</keyword>
<evidence type="ECO:0000313" key="3">
    <source>
        <dbReference type="Proteomes" id="UP000001844"/>
    </source>
</evidence>
<evidence type="ECO:0000259" key="1">
    <source>
        <dbReference type="Pfam" id="PF10040"/>
    </source>
</evidence>
<dbReference type="AlphaFoldDB" id="D5BXY1"/>
<accession>D5BXY1</accession>
<dbReference type="Gene3D" id="3.30.70.1900">
    <property type="match status" value="1"/>
</dbReference>
<dbReference type="STRING" id="472759.Nhal_2827"/>
<gene>
    <name evidence="2" type="ordered locus">Nhal_2827</name>
</gene>
<evidence type="ECO:0000313" key="2">
    <source>
        <dbReference type="EMBL" id="ADE15892.1"/>
    </source>
</evidence>
<sequence>MVKAISQEGQQPGESLPRLPLAGYRLIFSMPEATVLPAYAGSAWRGVLGRALKQTVCVARGTPCGECMLARSCVYPYIFETPPPPDSRKMRRYNAAPHPFVLVLEENSTASTRYTLGLTLFGRGNRYLPYFIHAFIRAGEQGIGPRRQNFQLLEVQQRENLSPDRWLTIFQPDKKLTPWPERMPPIPPLPEAVQIHFQTPLRLKREGRNVRPQDFFFADLFGNLLRRFSMLTYFHTDTPLEADFAGLMAKARTVKCRHGDLYWKDWTRYSSRQRTTMQMGGLQGTVVLEGAQIAPFWPYLWLGQWTHAGKNTSMGLGRYRLEAAASLPERTLKTP</sequence>
<dbReference type="Proteomes" id="UP000001844">
    <property type="component" value="Chromosome"/>
</dbReference>